<name>A0A2U1MPM3_ARTAN</name>
<dbReference type="Gene3D" id="2.40.480.10">
    <property type="entry name" value="Allene oxide cyclase-like"/>
    <property type="match status" value="1"/>
</dbReference>
<comment type="caution">
    <text evidence="5">The sequence shown here is derived from an EMBL/GenBank/DDBJ whole genome shotgun (WGS) entry which is preliminary data.</text>
</comment>
<dbReference type="OrthoDB" id="1864232at2759"/>
<evidence type="ECO:0000256" key="3">
    <source>
        <dbReference type="ARBA" id="ARBA00022525"/>
    </source>
</evidence>
<keyword evidence="4" id="KW-0732">Signal</keyword>
<comment type="similarity">
    <text evidence="1 4">Belongs to the plant dirigent protein family.</text>
</comment>
<dbReference type="InterPro" id="IPR004265">
    <property type="entry name" value="Dirigent"/>
</dbReference>
<proteinExistence type="inferred from homology"/>
<dbReference type="STRING" id="35608.A0A2U1MPM3"/>
<dbReference type="EMBL" id="PKPP01004694">
    <property type="protein sequence ID" value="PWA63187.1"/>
    <property type="molecule type" value="Genomic_DNA"/>
</dbReference>
<accession>A0A2U1MPM3</accession>
<keyword evidence="4" id="KW-0052">Apoplast</keyword>
<organism evidence="5 6">
    <name type="scientific">Artemisia annua</name>
    <name type="common">Sweet wormwood</name>
    <dbReference type="NCBI Taxonomy" id="35608"/>
    <lineage>
        <taxon>Eukaryota</taxon>
        <taxon>Viridiplantae</taxon>
        <taxon>Streptophyta</taxon>
        <taxon>Embryophyta</taxon>
        <taxon>Tracheophyta</taxon>
        <taxon>Spermatophyta</taxon>
        <taxon>Magnoliopsida</taxon>
        <taxon>eudicotyledons</taxon>
        <taxon>Gunneridae</taxon>
        <taxon>Pentapetalae</taxon>
        <taxon>asterids</taxon>
        <taxon>campanulids</taxon>
        <taxon>Asterales</taxon>
        <taxon>Asteraceae</taxon>
        <taxon>Asteroideae</taxon>
        <taxon>Anthemideae</taxon>
        <taxon>Artemisiinae</taxon>
        <taxon>Artemisia</taxon>
    </lineage>
</organism>
<gene>
    <name evidence="5" type="ORF">CTI12_AA352680</name>
</gene>
<comment type="subcellular location">
    <subcellularLocation>
        <location evidence="4">Secreted</location>
        <location evidence="4">Extracellular space</location>
        <location evidence="4">Apoplast</location>
    </subcellularLocation>
</comment>
<dbReference type="PANTHER" id="PTHR21495">
    <property type="entry name" value="NUCLEOPORIN-RELATED"/>
    <property type="match status" value="1"/>
</dbReference>
<evidence type="ECO:0000256" key="2">
    <source>
        <dbReference type="ARBA" id="ARBA00011738"/>
    </source>
</evidence>
<keyword evidence="3 4" id="KW-0964">Secreted</keyword>
<dbReference type="Proteomes" id="UP000245207">
    <property type="component" value="Unassembled WGS sequence"/>
</dbReference>
<feature type="chain" id="PRO_5015372798" description="Dirigent protein" evidence="4">
    <location>
        <begin position="27"/>
        <end position="194"/>
    </location>
</feature>
<dbReference type="AlphaFoldDB" id="A0A2U1MPM3"/>
<reference evidence="5 6" key="1">
    <citation type="journal article" date="2018" name="Mol. Plant">
        <title>The genome of Artemisia annua provides insight into the evolution of Asteraceae family and artemisinin biosynthesis.</title>
        <authorList>
            <person name="Shen Q."/>
            <person name="Zhang L."/>
            <person name="Liao Z."/>
            <person name="Wang S."/>
            <person name="Yan T."/>
            <person name="Shi P."/>
            <person name="Liu M."/>
            <person name="Fu X."/>
            <person name="Pan Q."/>
            <person name="Wang Y."/>
            <person name="Lv Z."/>
            <person name="Lu X."/>
            <person name="Zhang F."/>
            <person name="Jiang W."/>
            <person name="Ma Y."/>
            <person name="Chen M."/>
            <person name="Hao X."/>
            <person name="Li L."/>
            <person name="Tang Y."/>
            <person name="Lv G."/>
            <person name="Zhou Y."/>
            <person name="Sun X."/>
            <person name="Brodelius P.E."/>
            <person name="Rose J.K.C."/>
            <person name="Tang K."/>
        </authorList>
    </citation>
    <scope>NUCLEOTIDE SEQUENCE [LARGE SCALE GENOMIC DNA]</scope>
    <source>
        <strain evidence="6">cv. Huhao1</strain>
        <tissue evidence="5">Leaf</tissue>
    </source>
</reference>
<dbReference type="InterPro" id="IPR044859">
    <property type="entry name" value="Allene_oxi_cyc_Dirigent"/>
</dbReference>
<evidence type="ECO:0000256" key="4">
    <source>
        <dbReference type="RuleBase" id="RU363099"/>
    </source>
</evidence>
<protein>
    <recommendedName>
        <fullName evidence="4">Dirigent protein</fullName>
    </recommendedName>
</protein>
<sequence>MAQVDIKNKCAIFIIFLFSLLIVGESTQFSSENLPITSLALKKEKLTHLHFYLHDTISGNNPTSVPVARAPTTNTYQTLFGLTYVIDDPLTMGPEITSKLVGRAQGMLASAGQNEFVLSMALNFVFSEGKYNGSTFSLLARNPVLSNPREFSIVGGSGLFRFARGYVLAKTYFLDETKGNAIVEYDAHILHYGD</sequence>
<dbReference type="GO" id="GO:0048046">
    <property type="term" value="C:apoplast"/>
    <property type="evidence" value="ECO:0007669"/>
    <property type="project" value="UniProtKB-SubCell"/>
</dbReference>
<comment type="subunit">
    <text evidence="2 4">Homodimer.</text>
</comment>
<feature type="signal peptide" evidence="4">
    <location>
        <begin position="1"/>
        <end position="26"/>
    </location>
</feature>
<dbReference type="GO" id="GO:0009699">
    <property type="term" value="P:phenylpropanoid biosynthetic process"/>
    <property type="evidence" value="ECO:0007669"/>
    <property type="project" value="UniProtKB-ARBA"/>
</dbReference>
<keyword evidence="6" id="KW-1185">Reference proteome</keyword>
<evidence type="ECO:0000313" key="6">
    <source>
        <dbReference type="Proteomes" id="UP000245207"/>
    </source>
</evidence>
<evidence type="ECO:0000313" key="5">
    <source>
        <dbReference type="EMBL" id="PWA63187.1"/>
    </source>
</evidence>
<comment type="function">
    <text evidence="4">Dirigent proteins impart stereoselectivity on the phenoxy radical-coupling reaction, yielding optically active lignans from two molecules of coniferyl alcohol in the biosynthesis of lignans, flavonolignans, and alkaloids and thus plays a central role in plant secondary metabolism.</text>
</comment>
<evidence type="ECO:0000256" key="1">
    <source>
        <dbReference type="ARBA" id="ARBA00010746"/>
    </source>
</evidence>
<dbReference type="Pfam" id="PF03018">
    <property type="entry name" value="Dirigent"/>
    <property type="match status" value="1"/>
</dbReference>